<name>A0ABN8F6A0_9BACT</name>
<evidence type="ECO:0000313" key="3">
    <source>
        <dbReference type="Proteomes" id="UP000837803"/>
    </source>
</evidence>
<reference evidence="2" key="1">
    <citation type="submission" date="2021-12" db="EMBL/GenBank/DDBJ databases">
        <authorList>
            <person name="Rodrigo-Torres L."/>
            <person name="Arahal R. D."/>
            <person name="Lucena T."/>
        </authorList>
    </citation>
    <scope>NUCLEOTIDE SEQUENCE</scope>
    <source>
        <strain evidence="2">CECT 8419</strain>
    </source>
</reference>
<accession>A0ABN8F6A0</accession>
<dbReference type="EMBL" id="CAKLPZ010000005">
    <property type="protein sequence ID" value="CAH1002476.1"/>
    <property type="molecule type" value="Genomic_DNA"/>
</dbReference>
<feature type="domain" description="Outer membrane protein beta-barrel" evidence="1">
    <location>
        <begin position="9"/>
        <end position="185"/>
    </location>
</feature>
<sequence length="210" mass="22920">MAGPQVLCSQTDSSAVVSRLQVGVTGGYMLHEVDFTPSVNVQTLPGRSYGLALRYFDKQLVGFQAEVNYVEAGWEETYGGESTRYERRTRYAELQLLTQFSIGRGLVQPLIQLGPYVSVPLSEEELLPADFNTGTNTEPDNSYRGRPLPGRINYGLRAGVGLNVELGPVTLQVDGRYLQGFSNLIKPGESQASTSIRQGYGGQAALFFAL</sequence>
<dbReference type="Proteomes" id="UP000837803">
    <property type="component" value="Unassembled WGS sequence"/>
</dbReference>
<protein>
    <recommendedName>
        <fullName evidence="1">Outer membrane protein beta-barrel domain-containing protein</fullName>
    </recommendedName>
</protein>
<comment type="caution">
    <text evidence="2">The sequence shown here is derived from an EMBL/GenBank/DDBJ whole genome shotgun (WGS) entry which is preliminary data.</text>
</comment>
<dbReference type="InterPro" id="IPR025665">
    <property type="entry name" value="Beta-barrel_OMP_2"/>
</dbReference>
<dbReference type="Pfam" id="PF13568">
    <property type="entry name" value="OMP_b-brl_2"/>
    <property type="match status" value="1"/>
</dbReference>
<proteinExistence type="predicted"/>
<organism evidence="2 3">
    <name type="scientific">Neolewinella maritima</name>
    <dbReference type="NCBI Taxonomy" id="1383882"/>
    <lineage>
        <taxon>Bacteria</taxon>
        <taxon>Pseudomonadati</taxon>
        <taxon>Bacteroidota</taxon>
        <taxon>Saprospiria</taxon>
        <taxon>Saprospirales</taxon>
        <taxon>Lewinellaceae</taxon>
        <taxon>Neolewinella</taxon>
    </lineage>
</organism>
<evidence type="ECO:0000313" key="2">
    <source>
        <dbReference type="EMBL" id="CAH1002476.1"/>
    </source>
</evidence>
<evidence type="ECO:0000259" key="1">
    <source>
        <dbReference type="Pfam" id="PF13568"/>
    </source>
</evidence>
<dbReference type="RefSeq" id="WP_238752310.1">
    <property type="nucleotide sequence ID" value="NZ_CAKLPZ010000005.1"/>
</dbReference>
<keyword evidence="3" id="KW-1185">Reference proteome</keyword>
<gene>
    <name evidence="2" type="ORF">LEM8419_03355</name>
</gene>